<feature type="transmembrane region" description="Helical" evidence="1">
    <location>
        <begin position="301"/>
        <end position="319"/>
    </location>
</feature>
<sequence>MKTSNSNKNFAAINRINVGLLNTFNKAASFLNSISKKLGENGYLFFGFLSNTLVFVSMTSLKFIPNVDWSICFIIRGVAYYFFGIICSVIYQSEMQFQGKDLYYLNIRNLLMGVSSLFLQYAVVVLPITIVWITVNSMPLFIFLVNYYIFSVDISLKQIIFLFVSLLGVLLIMDPSMFKQIFEMFRKTIISDKENEKDEGQAITPFIQIISVLFLASQILAAFGISIIKKANNISSLTVTLHLGLVCIIFGSFALFQRSDFIQMPSTYDLFMVFLVYGLGTFFPCIIFIHGTMVAKCQGKYSLTSYVNVFYSFLFSMIYEQKQLSLYEIIGFFITFFGLYKLLVK</sequence>
<evidence type="ECO:0000313" key="3">
    <source>
        <dbReference type="Proteomes" id="UP000009168"/>
    </source>
</evidence>
<feature type="transmembrane region" description="Helical" evidence="1">
    <location>
        <begin position="129"/>
        <end position="150"/>
    </location>
</feature>
<protein>
    <submittedName>
        <fullName evidence="2">Integral membrane protein DUF6 containing protein</fullName>
    </submittedName>
</protein>
<reference evidence="3" key="1">
    <citation type="journal article" date="2006" name="PLoS Biol.">
        <title>Macronuclear genome sequence of the ciliate Tetrahymena thermophila, a model eukaryote.</title>
        <authorList>
            <person name="Eisen J.A."/>
            <person name="Coyne R.S."/>
            <person name="Wu M."/>
            <person name="Wu D."/>
            <person name="Thiagarajan M."/>
            <person name="Wortman J.R."/>
            <person name="Badger J.H."/>
            <person name="Ren Q."/>
            <person name="Amedeo P."/>
            <person name="Jones K.M."/>
            <person name="Tallon L.J."/>
            <person name="Delcher A.L."/>
            <person name="Salzberg S.L."/>
            <person name="Silva J.C."/>
            <person name="Haas B.J."/>
            <person name="Majoros W.H."/>
            <person name="Farzad M."/>
            <person name="Carlton J.M."/>
            <person name="Smith R.K. Jr."/>
            <person name="Garg J."/>
            <person name="Pearlman R.E."/>
            <person name="Karrer K.M."/>
            <person name="Sun L."/>
            <person name="Manning G."/>
            <person name="Elde N.C."/>
            <person name="Turkewitz A.P."/>
            <person name="Asai D.J."/>
            <person name="Wilkes D.E."/>
            <person name="Wang Y."/>
            <person name="Cai H."/>
            <person name="Collins K."/>
            <person name="Stewart B.A."/>
            <person name="Lee S.R."/>
            <person name="Wilamowska K."/>
            <person name="Weinberg Z."/>
            <person name="Ruzzo W.L."/>
            <person name="Wloga D."/>
            <person name="Gaertig J."/>
            <person name="Frankel J."/>
            <person name="Tsao C.-C."/>
            <person name="Gorovsky M.A."/>
            <person name="Keeling P.J."/>
            <person name="Waller R.F."/>
            <person name="Patron N.J."/>
            <person name="Cherry J.M."/>
            <person name="Stover N.A."/>
            <person name="Krieger C.J."/>
            <person name="del Toro C."/>
            <person name="Ryder H.F."/>
            <person name="Williamson S.C."/>
            <person name="Barbeau R.A."/>
            <person name="Hamilton E.P."/>
            <person name="Orias E."/>
        </authorList>
    </citation>
    <scope>NUCLEOTIDE SEQUENCE [LARGE SCALE GENOMIC DNA]</scope>
    <source>
        <strain evidence="3">SB210</strain>
    </source>
</reference>
<dbReference type="SUPFAM" id="SSF103481">
    <property type="entry name" value="Multidrug resistance efflux transporter EmrE"/>
    <property type="match status" value="1"/>
</dbReference>
<feature type="transmembrane region" description="Helical" evidence="1">
    <location>
        <begin position="237"/>
        <end position="256"/>
    </location>
</feature>
<feature type="transmembrane region" description="Helical" evidence="1">
    <location>
        <begin position="325"/>
        <end position="344"/>
    </location>
</feature>
<gene>
    <name evidence="2" type="ORF">TTHERM_00561410</name>
</gene>
<feature type="transmembrane region" description="Helical" evidence="1">
    <location>
        <begin position="202"/>
        <end position="225"/>
    </location>
</feature>
<feature type="transmembrane region" description="Helical" evidence="1">
    <location>
        <begin position="103"/>
        <end position="123"/>
    </location>
</feature>
<keyword evidence="1" id="KW-0472">Membrane</keyword>
<feature type="transmembrane region" description="Helical" evidence="1">
    <location>
        <begin position="67"/>
        <end position="91"/>
    </location>
</feature>
<dbReference type="InParanoid" id="I7LU59"/>
<evidence type="ECO:0000313" key="2">
    <source>
        <dbReference type="EMBL" id="EAR89950.1"/>
    </source>
</evidence>
<dbReference type="OMA" id="WILWESI"/>
<proteinExistence type="predicted"/>
<dbReference type="AlphaFoldDB" id="I7LU59"/>
<keyword evidence="1" id="KW-1133">Transmembrane helix</keyword>
<dbReference type="KEGG" id="tet:TTHERM_00561410"/>
<dbReference type="HOGENOM" id="CLU_045771_0_0_1"/>
<dbReference type="EMBL" id="GG662808">
    <property type="protein sequence ID" value="EAR89950.1"/>
    <property type="molecule type" value="Genomic_DNA"/>
</dbReference>
<evidence type="ECO:0000256" key="1">
    <source>
        <dbReference type="SAM" id="Phobius"/>
    </source>
</evidence>
<keyword evidence="1" id="KW-0812">Transmembrane</keyword>
<dbReference type="Proteomes" id="UP000009168">
    <property type="component" value="Unassembled WGS sequence"/>
</dbReference>
<name>I7LU59_TETTS</name>
<dbReference type="RefSeq" id="XP_001010195.1">
    <property type="nucleotide sequence ID" value="XM_001010195.3"/>
</dbReference>
<dbReference type="InterPro" id="IPR037185">
    <property type="entry name" value="EmrE-like"/>
</dbReference>
<feature type="transmembrane region" description="Helical" evidence="1">
    <location>
        <begin position="268"/>
        <end position="289"/>
    </location>
</feature>
<organism evidence="2 3">
    <name type="scientific">Tetrahymena thermophila (strain SB210)</name>
    <dbReference type="NCBI Taxonomy" id="312017"/>
    <lineage>
        <taxon>Eukaryota</taxon>
        <taxon>Sar</taxon>
        <taxon>Alveolata</taxon>
        <taxon>Ciliophora</taxon>
        <taxon>Intramacronucleata</taxon>
        <taxon>Oligohymenophorea</taxon>
        <taxon>Hymenostomatida</taxon>
        <taxon>Tetrahymenina</taxon>
        <taxon>Tetrahymenidae</taxon>
        <taxon>Tetrahymena</taxon>
    </lineage>
</organism>
<dbReference type="OrthoDB" id="306876at2759"/>
<keyword evidence="3" id="KW-1185">Reference proteome</keyword>
<feature type="transmembrane region" description="Helical" evidence="1">
    <location>
        <begin position="43"/>
        <end position="61"/>
    </location>
</feature>
<feature type="transmembrane region" description="Helical" evidence="1">
    <location>
        <begin position="159"/>
        <end position="182"/>
    </location>
</feature>
<dbReference type="GeneID" id="7834908"/>
<accession>I7LU59</accession>